<keyword evidence="10" id="KW-1185">Reference proteome</keyword>
<accession>A0A194V6U3</accession>
<feature type="transmembrane region" description="Helical" evidence="7">
    <location>
        <begin position="246"/>
        <end position="272"/>
    </location>
</feature>
<sequence>MASGVENNLSTEILKYEQNTFVDGHAGTSTPTQIQEKHPRDGMPEWKWATTKLVICSLSLIYGYDIGNVANIQADIYEAFGNIDILPWVALAFPTANMACIPLARRLTGIFDLRLILSGSVVVFFVGAAICATSQNMNALIAGRVVNGIGACGVYQCSLSYSTAFASPVEVAKIMGFIGMCYSLGLIGGPVIGGAFAQNIHATWRWAFYINLPIAGACLLAVIFLMPSYKAPSTLSATQRLWKSDLIGCVLHAAAVVLLNVALTLSGAVWRWNSGSAVAAWVVCGLVWAIYLAQQAFCIGTTPEHRAFPVHLLTHRTVGLLFLTTCMIAVCHGVALYYLPLFYAFAEGYGSLTTAVHLLPYICVFIFSSIVAGILLPKLGRYNILFLTAGIAAIIGGALLAHKVTMTTSVSHVMGFEAIIAFGVGLGLTHGMSVANTVLPREHRFDAAALMNMAQIGSIAVILGVAGCIFQNVGMDFLRDTVATYEARTGADLNLTSHDLRQALGGVASPLWESGDADFEYLAVGAVTRTITRIFNIILAAGGVCIGGALLMRWEKLEFKPAASKVEIKAEV</sequence>
<evidence type="ECO:0000313" key="9">
    <source>
        <dbReference type="EMBL" id="KUI59556.1"/>
    </source>
</evidence>
<feature type="transmembrane region" description="Helical" evidence="7">
    <location>
        <begin position="358"/>
        <end position="376"/>
    </location>
</feature>
<dbReference type="PANTHER" id="PTHR23501:SF12">
    <property type="entry name" value="MAJOR FACILITATOR SUPERFAMILY (MFS) PROFILE DOMAIN-CONTAINING PROTEIN-RELATED"/>
    <property type="match status" value="1"/>
</dbReference>
<dbReference type="InterPro" id="IPR011701">
    <property type="entry name" value="MFS"/>
</dbReference>
<dbReference type="GO" id="GO:0005886">
    <property type="term" value="C:plasma membrane"/>
    <property type="evidence" value="ECO:0007669"/>
    <property type="project" value="TreeGrafter"/>
</dbReference>
<feature type="transmembrane region" description="Helical" evidence="7">
    <location>
        <begin position="174"/>
        <end position="200"/>
    </location>
</feature>
<feature type="transmembrane region" description="Helical" evidence="7">
    <location>
        <begin position="115"/>
        <end position="135"/>
    </location>
</feature>
<evidence type="ECO:0000313" key="10">
    <source>
        <dbReference type="Proteomes" id="UP000078576"/>
    </source>
</evidence>
<keyword evidence="5 7" id="KW-1133">Transmembrane helix</keyword>
<evidence type="ECO:0000256" key="2">
    <source>
        <dbReference type="ARBA" id="ARBA00007520"/>
    </source>
</evidence>
<dbReference type="SUPFAM" id="SSF103473">
    <property type="entry name" value="MFS general substrate transporter"/>
    <property type="match status" value="1"/>
</dbReference>
<dbReference type="GO" id="GO:0022857">
    <property type="term" value="F:transmembrane transporter activity"/>
    <property type="evidence" value="ECO:0007669"/>
    <property type="project" value="InterPro"/>
</dbReference>
<dbReference type="OrthoDB" id="10021397at2759"/>
<dbReference type="Gene3D" id="1.20.1250.20">
    <property type="entry name" value="MFS general substrate transporter like domains"/>
    <property type="match status" value="1"/>
</dbReference>
<gene>
    <name evidence="9" type="ORF">VP1G_06784</name>
</gene>
<feature type="transmembrane region" description="Helical" evidence="7">
    <location>
        <begin position="383"/>
        <end position="401"/>
    </location>
</feature>
<evidence type="ECO:0000259" key="8">
    <source>
        <dbReference type="PROSITE" id="PS50850"/>
    </source>
</evidence>
<feature type="transmembrane region" description="Helical" evidence="7">
    <location>
        <begin position="413"/>
        <end position="435"/>
    </location>
</feature>
<evidence type="ECO:0000256" key="1">
    <source>
        <dbReference type="ARBA" id="ARBA00004141"/>
    </source>
</evidence>
<evidence type="ECO:0000256" key="5">
    <source>
        <dbReference type="ARBA" id="ARBA00022989"/>
    </source>
</evidence>
<protein>
    <recommendedName>
        <fullName evidence="8">Major facilitator superfamily (MFS) profile domain-containing protein</fullName>
    </recommendedName>
</protein>
<dbReference type="InterPro" id="IPR020846">
    <property type="entry name" value="MFS_dom"/>
</dbReference>
<dbReference type="Proteomes" id="UP000078576">
    <property type="component" value="Unassembled WGS sequence"/>
</dbReference>
<dbReference type="InterPro" id="IPR036259">
    <property type="entry name" value="MFS_trans_sf"/>
</dbReference>
<feature type="transmembrane region" description="Helical" evidence="7">
    <location>
        <begin position="278"/>
        <end position="299"/>
    </location>
</feature>
<reference evidence="10" key="1">
    <citation type="submission" date="2014-12" db="EMBL/GenBank/DDBJ databases">
        <title>Genome Sequence of Valsa Canker Pathogens Uncovers a Specific Adaption of Colonization on Woody Bark.</title>
        <authorList>
            <person name="Yin Z."/>
            <person name="Liu H."/>
            <person name="Gao X."/>
            <person name="Li Z."/>
            <person name="Song N."/>
            <person name="Ke X."/>
            <person name="Dai Q."/>
            <person name="Wu Y."/>
            <person name="Sun Y."/>
            <person name="Xu J.-R."/>
            <person name="Kang Z.K."/>
            <person name="Wang L."/>
            <person name="Huang L."/>
        </authorList>
    </citation>
    <scope>NUCLEOTIDE SEQUENCE [LARGE SCALE GENOMIC DNA]</scope>
    <source>
        <strain evidence="10">SXYL134</strain>
    </source>
</reference>
<evidence type="ECO:0000256" key="4">
    <source>
        <dbReference type="ARBA" id="ARBA00022692"/>
    </source>
</evidence>
<organism evidence="9 10">
    <name type="scientific">Cytospora mali</name>
    <name type="common">Apple Valsa canker fungus</name>
    <name type="synonym">Valsa mali</name>
    <dbReference type="NCBI Taxonomy" id="578113"/>
    <lineage>
        <taxon>Eukaryota</taxon>
        <taxon>Fungi</taxon>
        <taxon>Dikarya</taxon>
        <taxon>Ascomycota</taxon>
        <taxon>Pezizomycotina</taxon>
        <taxon>Sordariomycetes</taxon>
        <taxon>Sordariomycetidae</taxon>
        <taxon>Diaporthales</taxon>
        <taxon>Cytosporaceae</taxon>
        <taxon>Cytospora</taxon>
    </lineage>
</organism>
<evidence type="ECO:0000256" key="6">
    <source>
        <dbReference type="ARBA" id="ARBA00023136"/>
    </source>
</evidence>
<dbReference type="EMBL" id="KN714732">
    <property type="protein sequence ID" value="KUI59556.1"/>
    <property type="molecule type" value="Genomic_DNA"/>
</dbReference>
<dbReference type="STRING" id="694573.A0A194V6U3"/>
<feature type="transmembrane region" description="Helical" evidence="7">
    <location>
        <begin position="141"/>
        <end position="162"/>
    </location>
</feature>
<comment type="subcellular location">
    <subcellularLocation>
        <location evidence="1">Membrane</location>
        <topology evidence="1">Multi-pass membrane protein</topology>
    </subcellularLocation>
</comment>
<feature type="transmembrane region" description="Helical" evidence="7">
    <location>
        <begin position="534"/>
        <end position="552"/>
    </location>
</feature>
<feature type="transmembrane region" description="Helical" evidence="7">
    <location>
        <begin position="206"/>
        <end position="225"/>
    </location>
</feature>
<feature type="transmembrane region" description="Helical" evidence="7">
    <location>
        <begin position="447"/>
        <end position="473"/>
    </location>
</feature>
<dbReference type="Pfam" id="PF07690">
    <property type="entry name" value="MFS_1"/>
    <property type="match status" value="1"/>
</dbReference>
<evidence type="ECO:0000256" key="3">
    <source>
        <dbReference type="ARBA" id="ARBA00022448"/>
    </source>
</evidence>
<keyword evidence="3" id="KW-0813">Transport</keyword>
<dbReference type="AlphaFoldDB" id="A0A194V6U3"/>
<proteinExistence type="inferred from homology"/>
<dbReference type="PANTHER" id="PTHR23501">
    <property type="entry name" value="MAJOR FACILITATOR SUPERFAMILY"/>
    <property type="match status" value="1"/>
</dbReference>
<comment type="similarity">
    <text evidence="2">Belongs to the major facilitator superfamily. TCR/Tet family.</text>
</comment>
<evidence type="ECO:0000256" key="7">
    <source>
        <dbReference type="SAM" id="Phobius"/>
    </source>
</evidence>
<feature type="transmembrane region" description="Helical" evidence="7">
    <location>
        <begin position="320"/>
        <end position="346"/>
    </location>
</feature>
<name>A0A194V6U3_CYTMA</name>
<keyword evidence="6 7" id="KW-0472">Membrane</keyword>
<keyword evidence="4 7" id="KW-0812">Transmembrane</keyword>
<dbReference type="PROSITE" id="PS50850">
    <property type="entry name" value="MFS"/>
    <property type="match status" value="1"/>
</dbReference>
<feature type="domain" description="Major facilitator superfamily (MFS) profile" evidence="8">
    <location>
        <begin position="51"/>
        <end position="560"/>
    </location>
</feature>